<organism evidence="4 5">
    <name type="scientific">Aquibacillus albus</name>
    <dbReference type="NCBI Taxonomy" id="1168171"/>
    <lineage>
        <taxon>Bacteria</taxon>
        <taxon>Bacillati</taxon>
        <taxon>Bacillota</taxon>
        <taxon>Bacilli</taxon>
        <taxon>Bacillales</taxon>
        <taxon>Bacillaceae</taxon>
        <taxon>Aquibacillus</taxon>
    </lineage>
</organism>
<feature type="transmembrane region" description="Helical" evidence="2">
    <location>
        <begin position="290"/>
        <end position="311"/>
    </location>
</feature>
<comment type="caution">
    <text evidence="4">The sequence shown here is derived from an EMBL/GenBank/DDBJ whole genome shotgun (WGS) entry which is preliminary data.</text>
</comment>
<dbReference type="SMART" id="SM00471">
    <property type="entry name" value="HDc"/>
    <property type="match status" value="1"/>
</dbReference>
<feature type="transmembrane region" description="Helical" evidence="2">
    <location>
        <begin position="366"/>
        <end position="388"/>
    </location>
</feature>
<dbReference type="CDD" id="cd00077">
    <property type="entry name" value="HDc"/>
    <property type="match status" value="1"/>
</dbReference>
<dbReference type="InterPro" id="IPR011624">
    <property type="entry name" value="Metal-dep_PHydrolase_7TM_extra"/>
</dbReference>
<feature type="transmembrane region" description="Helical" evidence="2">
    <location>
        <begin position="400"/>
        <end position="418"/>
    </location>
</feature>
<evidence type="ECO:0000313" key="4">
    <source>
        <dbReference type="EMBL" id="MBM7569628.1"/>
    </source>
</evidence>
<dbReference type="Pfam" id="PF07697">
    <property type="entry name" value="7TMR-HDED"/>
    <property type="match status" value="1"/>
</dbReference>
<gene>
    <name evidence="4" type="ORF">JOC48_000097</name>
</gene>
<dbReference type="RefSeq" id="WP_204497081.1">
    <property type="nucleotide sequence ID" value="NZ_JAFBDR010000001.1"/>
</dbReference>
<dbReference type="PANTHER" id="PTHR36442">
    <property type="entry name" value="CYCLIC-DI-AMP PHOSPHODIESTERASE PGPH"/>
    <property type="match status" value="1"/>
</dbReference>
<feature type="coiled-coil region" evidence="1">
    <location>
        <begin position="98"/>
        <end position="125"/>
    </location>
</feature>
<evidence type="ECO:0000259" key="3">
    <source>
        <dbReference type="SMART" id="SM00471"/>
    </source>
</evidence>
<keyword evidence="2" id="KW-0812">Transmembrane</keyword>
<feature type="transmembrane region" description="Helical" evidence="2">
    <location>
        <begin position="323"/>
        <end position="346"/>
    </location>
</feature>
<evidence type="ECO:0000313" key="5">
    <source>
        <dbReference type="Proteomes" id="UP001296943"/>
    </source>
</evidence>
<accession>A0ABS2MUX3</accession>
<sequence>MKSVWEHFLQFVKDKEKWIRIVIPSLVLGCFFFFIMLSNVYTETYEIERFNNAKETIRSPITIENTKETDRKIREAIQAVDDRYDVSSVITQERVDYVNELFDAIEKQQEEIDAAQEEEVTVGENEENQYDSSVPLTNQERVQSLQQVLSPSITDDLSQEVLLSIVEASPRERSLGQELLTTSLYEVLNEGVRTDEVQTAVQSVNQKLRYSSIDEQLKEALYSLTKFAVVENSFYDVEKTNEAQKQAISNVEPVMIRAGEVIVREGQTITNEIYEELALVGLLDSDRNSYPVIGLIIFIILLLGIIVYEINKYAENNRLDNRKIASILLISLLTVGMMKLISIYTTPVNQLFLLVPVATATMLLKILLYDRLAIVLGIVYAVMGSVIFNAEIPGSLNMEACIYLLFSQLAGIIFLYSVKDRTAILKAGLGITVINILTVLIFLLLSFEKYSIYESFLLVGFGITSAFLASVLTIGMLPFFEAGLGILSDTKLLTLSSPNQPLLRKLLTEAPGTYHHSVMVANLSEACCESIGANGLLARVAAYYHDLGKTVRPHYFIENQMGIRNPHDFIEPKQSAEIIINHPYDGSKMLKKHKLPKEIIDIAEQHHGTTLLKYFYYKDKDKNKAVNEADYRYPGPKPRTKEAAIICICDSIEAAVRSLKEPTNEKINEIVTSIINDRLMDGQLSESSLTFRELETIQQAICETLNGIFHSRIQYPTSKEVKEAN</sequence>
<dbReference type="InterPro" id="IPR003607">
    <property type="entry name" value="HD/PDEase_dom"/>
</dbReference>
<feature type="domain" description="HD/PDEase" evidence="3">
    <location>
        <begin position="509"/>
        <end position="664"/>
    </location>
</feature>
<proteinExistence type="predicted"/>
<dbReference type="EMBL" id="JAFBDR010000001">
    <property type="protein sequence ID" value="MBM7569628.1"/>
    <property type="molecule type" value="Genomic_DNA"/>
</dbReference>
<dbReference type="InterPro" id="IPR052722">
    <property type="entry name" value="PgpH_phosphodiesterase"/>
</dbReference>
<evidence type="ECO:0000256" key="1">
    <source>
        <dbReference type="SAM" id="Coils"/>
    </source>
</evidence>
<keyword evidence="2" id="KW-1133">Transmembrane helix</keyword>
<dbReference type="Proteomes" id="UP001296943">
    <property type="component" value="Unassembled WGS sequence"/>
</dbReference>
<dbReference type="InterPro" id="IPR011621">
    <property type="entry name" value="Metal-dep_PHydrolase_7TM_intra"/>
</dbReference>
<keyword evidence="5" id="KW-1185">Reference proteome</keyword>
<keyword evidence="2" id="KW-0472">Membrane</keyword>
<dbReference type="InterPro" id="IPR006675">
    <property type="entry name" value="HDIG_dom"/>
</dbReference>
<feature type="transmembrane region" description="Helical" evidence="2">
    <location>
        <begin position="21"/>
        <end position="41"/>
    </location>
</feature>
<evidence type="ECO:0000256" key="2">
    <source>
        <dbReference type="SAM" id="Phobius"/>
    </source>
</evidence>
<feature type="transmembrane region" description="Helical" evidence="2">
    <location>
        <begin position="457"/>
        <end position="480"/>
    </location>
</feature>
<dbReference type="Pfam" id="PF01966">
    <property type="entry name" value="HD"/>
    <property type="match status" value="1"/>
</dbReference>
<reference evidence="4 5" key="1">
    <citation type="submission" date="2021-01" db="EMBL/GenBank/DDBJ databases">
        <title>Genomic Encyclopedia of Type Strains, Phase IV (KMG-IV): sequencing the most valuable type-strain genomes for metagenomic binning, comparative biology and taxonomic classification.</title>
        <authorList>
            <person name="Goeker M."/>
        </authorList>
    </citation>
    <scope>NUCLEOTIDE SEQUENCE [LARGE SCALE GENOMIC DNA]</scope>
    <source>
        <strain evidence="4 5">DSM 23711</strain>
    </source>
</reference>
<name>A0ABS2MUX3_9BACI</name>
<feature type="transmembrane region" description="Helical" evidence="2">
    <location>
        <begin position="424"/>
        <end position="445"/>
    </location>
</feature>
<keyword evidence="1" id="KW-0175">Coiled coil</keyword>
<dbReference type="PANTHER" id="PTHR36442:SF1">
    <property type="entry name" value="CYCLIC-DI-AMP PHOSPHODIESTERASE PGPH"/>
    <property type="match status" value="1"/>
</dbReference>
<dbReference type="SUPFAM" id="SSF109604">
    <property type="entry name" value="HD-domain/PDEase-like"/>
    <property type="match status" value="1"/>
</dbReference>
<dbReference type="Gene3D" id="1.10.3210.10">
    <property type="entry name" value="Hypothetical protein af1432"/>
    <property type="match status" value="1"/>
</dbReference>
<dbReference type="InterPro" id="IPR006674">
    <property type="entry name" value="HD_domain"/>
</dbReference>
<dbReference type="Pfam" id="PF07698">
    <property type="entry name" value="7TM-7TMR_HD"/>
    <property type="match status" value="1"/>
</dbReference>
<dbReference type="NCBIfam" id="TIGR00277">
    <property type="entry name" value="HDIG"/>
    <property type="match status" value="1"/>
</dbReference>
<protein>
    <submittedName>
        <fullName evidence="4">Nucleotidyltransferase with HDIG domain</fullName>
    </submittedName>
</protein>